<evidence type="ECO:0000313" key="3">
    <source>
        <dbReference type="Proteomes" id="UP000811246"/>
    </source>
</evidence>
<name>A0A922JR08_CARIL</name>
<protein>
    <submittedName>
        <fullName evidence="2">Uncharacterized protein</fullName>
    </submittedName>
</protein>
<proteinExistence type="predicted"/>
<comment type="caution">
    <text evidence="2">The sequence shown here is derived from an EMBL/GenBank/DDBJ whole genome shotgun (WGS) entry which is preliminary data.</text>
</comment>
<organism evidence="2 3">
    <name type="scientific">Carya illinoinensis</name>
    <name type="common">Pecan</name>
    <dbReference type="NCBI Taxonomy" id="32201"/>
    <lineage>
        <taxon>Eukaryota</taxon>
        <taxon>Viridiplantae</taxon>
        <taxon>Streptophyta</taxon>
        <taxon>Embryophyta</taxon>
        <taxon>Tracheophyta</taxon>
        <taxon>Spermatophyta</taxon>
        <taxon>Magnoliopsida</taxon>
        <taxon>eudicotyledons</taxon>
        <taxon>Gunneridae</taxon>
        <taxon>Pentapetalae</taxon>
        <taxon>rosids</taxon>
        <taxon>fabids</taxon>
        <taxon>Fagales</taxon>
        <taxon>Juglandaceae</taxon>
        <taxon>Carya</taxon>
    </lineage>
</organism>
<evidence type="ECO:0000313" key="2">
    <source>
        <dbReference type="EMBL" id="KAG6717233.1"/>
    </source>
</evidence>
<gene>
    <name evidence="2" type="ORF">I3842_04G088100</name>
</gene>
<dbReference type="InterPro" id="IPR021899">
    <property type="entry name" value="DUF3511"/>
</dbReference>
<reference evidence="2" key="1">
    <citation type="submission" date="2021-01" db="EMBL/GenBank/DDBJ databases">
        <authorList>
            <person name="Lovell J.T."/>
            <person name="Bentley N."/>
            <person name="Bhattarai G."/>
            <person name="Jenkins J.W."/>
            <person name="Sreedasyam A."/>
            <person name="Alarcon Y."/>
            <person name="Bock C."/>
            <person name="Boston L."/>
            <person name="Carlson J."/>
            <person name="Cervantes K."/>
            <person name="Clermont K."/>
            <person name="Krom N."/>
            <person name="Kubenka K."/>
            <person name="Mamidi S."/>
            <person name="Mattison C."/>
            <person name="Monteros M."/>
            <person name="Pisani C."/>
            <person name="Plott C."/>
            <person name="Rajasekar S."/>
            <person name="Rhein H.S."/>
            <person name="Rohla C."/>
            <person name="Song M."/>
            <person name="Hilaire R.S."/>
            <person name="Shu S."/>
            <person name="Wells L."/>
            <person name="Wang X."/>
            <person name="Webber J."/>
            <person name="Heerema R.J."/>
            <person name="Klein P."/>
            <person name="Conner P."/>
            <person name="Grauke L."/>
            <person name="Grimwood J."/>
            <person name="Schmutz J."/>
            <person name="Randall J.J."/>
        </authorList>
    </citation>
    <scope>NUCLEOTIDE SEQUENCE</scope>
    <source>
        <tissue evidence="2">Leaf</tissue>
    </source>
</reference>
<feature type="region of interest" description="Disordered" evidence="1">
    <location>
        <begin position="1"/>
        <end position="52"/>
    </location>
</feature>
<dbReference type="Pfam" id="PF12023">
    <property type="entry name" value="DUF3511"/>
    <property type="match status" value="1"/>
</dbReference>
<sequence>MERSKSFAGHYYSTPYSDIRSDFENRSKSYSFNSPDGSGNIDGLGSSSNPELERRKRVAAYNMYAMEGTHHWKIFLVTYESAARA</sequence>
<feature type="compositionally biased region" description="Polar residues" evidence="1">
    <location>
        <begin position="28"/>
        <end position="37"/>
    </location>
</feature>
<evidence type="ECO:0000256" key="1">
    <source>
        <dbReference type="SAM" id="MobiDB-lite"/>
    </source>
</evidence>
<dbReference type="EMBL" id="CM031828">
    <property type="protein sequence ID" value="KAG6717233.1"/>
    <property type="molecule type" value="Genomic_DNA"/>
</dbReference>
<dbReference type="AlphaFoldDB" id="A0A922JR08"/>
<accession>A0A922JR08</accession>
<dbReference type="Proteomes" id="UP000811246">
    <property type="component" value="Chromosome 4"/>
</dbReference>